<evidence type="ECO:0000256" key="8">
    <source>
        <dbReference type="ARBA" id="ARBA00022840"/>
    </source>
</evidence>
<keyword evidence="11 12" id="KW-0030">Aminoacyl-tRNA synthetase</keyword>
<dbReference type="InterPro" id="IPR018163">
    <property type="entry name" value="Thr/Ala-tRNA-synth_IIc_edit"/>
</dbReference>
<dbReference type="GO" id="GO:0006419">
    <property type="term" value="P:alanyl-tRNA aminoacylation"/>
    <property type="evidence" value="ECO:0007669"/>
    <property type="project" value="UniProtKB-UniRule"/>
</dbReference>
<dbReference type="InterPro" id="IPR022429">
    <property type="entry name" value="Ala-tRNA_lgiase_arc"/>
</dbReference>
<name>A0A3G1A6G7_9CREN</name>
<dbReference type="RefSeq" id="WP_020962085.1">
    <property type="nucleotide sequence ID" value="NZ_CP007493.1"/>
</dbReference>
<dbReference type="STRING" id="697581.TCARB_1475"/>
<dbReference type="InterPro" id="IPR050058">
    <property type="entry name" value="Ala-tRNA_ligase"/>
</dbReference>
<dbReference type="Gene3D" id="6.10.250.550">
    <property type="match status" value="1"/>
</dbReference>
<dbReference type="SUPFAM" id="SSF55681">
    <property type="entry name" value="Class II aaRS and biotin synthetases"/>
    <property type="match status" value="1"/>
</dbReference>
<dbReference type="PANTHER" id="PTHR11777">
    <property type="entry name" value="ALANYL-TRNA SYNTHETASE"/>
    <property type="match status" value="1"/>
</dbReference>
<dbReference type="SUPFAM" id="SSF50447">
    <property type="entry name" value="Translation proteins"/>
    <property type="match status" value="1"/>
</dbReference>
<evidence type="ECO:0000256" key="9">
    <source>
        <dbReference type="ARBA" id="ARBA00022884"/>
    </source>
</evidence>
<dbReference type="Pfam" id="PF07973">
    <property type="entry name" value="tRNA_SAD"/>
    <property type="match status" value="1"/>
</dbReference>
<dbReference type="GO" id="GO:0005737">
    <property type="term" value="C:cytoplasm"/>
    <property type="evidence" value="ECO:0007669"/>
    <property type="project" value="UniProtKB-SubCell"/>
</dbReference>
<evidence type="ECO:0000256" key="10">
    <source>
        <dbReference type="ARBA" id="ARBA00022917"/>
    </source>
</evidence>
<dbReference type="InterPro" id="IPR018165">
    <property type="entry name" value="Ala-tRNA-synth_IIc_core"/>
</dbReference>
<accession>A0A3G1A6G7</accession>
<dbReference type="Gene3D" id="3.30.980.10">
    <property type="entry name" value="Threonyl-trna Synthetase, Chain A, domain 2"/>
    <property type="match status" value="1"/>
</dbReference>
<evidence type="ECO:0000256" key="1">
    <source>
        <dbReference type="ARBA" id="ARBA00008226"/>
    </source>
</evidence>
<keyword evidence="2 12" id="KW-0963">Cytoplasm</keyword>
<dbReference type="GO" id="GO:0005524">
    <property type="term" value="F:ATP binding"/>
    <property type="evidence" value="ECO:0007669"/>
    <property type="project" value="UniProtKB-UniRule"/>
</dbReference>
<keyword evidence="13" id="KW-0175">Coiled coil</keyword>
<evidence type="ECO:0000256" key="13">
    <source>
        <dbReference type="SAM" id="Coils"/>
    </source>
</evidence>
<feature type="coiled-coil region" evidence="13">
    <location>
        <begin position="747"/>
        <end position="792"/>
    </location>
</feature>
<dbReference type="SMART" id="SM00863">
    <property type="entry name" value="tRNA_SAD"/>
    <property type="match status" value="1"/>
</dbReference>
<feature type="binding site" evidence="12">
    <location>
        <position position="710"/>
    </location>
    <ligand>
        <name>Zn(2+)</name>
        <dbReference type="ChEBI" id="CHEBI:29105"/>
    </ligand>
</feature>
<comment type="similarity">
    <text evidence="1 12">Belongs to the class-II aminoacyl-tRNA synthetase family.</text>
</comment>
<comment type="cofactor">
    <cofactor evidence="12">
        <name>Zn(2+)</name>
        <dbReference type="ChEBI" id="CHEBI:29105"/>
    </cofactor>
    <text evidence="12">Binds 1 zinc ion per subunit.</text>
</comment>
<dbReference type="Pfam" id="PF01411">
    <property type="entry name" value="tRNA-synt_2c"/>
    <property type="match status" value="1"/>
</dbReference>
<dbReference type="Gene3D" id="2.40.30.130">
    <property type="match status" value="1"/>
</dbReference>
<evidence type="ECO:0000256" key="5">
    <source>
        <dbReference type="ARBA" id="ARBA00022723"/>
    </source>
</evidence>
<dbReference type="AlphaFoldDB" id="A0A3G1A6G7"/>
<evidence type="ECO:0000313" key="15">
    <source>
        <dbReference type="EMBL" id="AJB42519.1"/>
    </source>
</evidence>
<dbReference type="GeneID" id="16573038"/>
<comment type="domain">
    <text evidence="12">Consists of three domains; the N-terminal catalytic domain, the editing domain and the C-terminal C-Ala domain. The editing domain removes incorrectly charged amino acids, while the C-Ala domain, along with tRNA(Ala), serves as a bridge to cooperatively bring together the editing and aminoacylation centers thus stimulating deacylation of misacylated tRNAs.</text>
</comment>
<keyword evidence="5 12" id="KW-0479">Metal-binding</keyword>
<dbReference type="SUPFAM" id="SSF55186">
    <property type="entry name" value="ThrRS/AlaRS common domain"/>
    <property type="match status" value="1"/>
</dbReference>
<dbReference type="GO" id="GO:0004813">
    <property type="term" value="F:alanine-tRNA ligase activity"/>
    <property type="evidence" value="ECO:0007669"/>
    <property type="project" value="UniProtKB-UniRule"/>
</dbReference>
<dbReference type="HAMAP" id="MF_00036_A">
    <property type="entry name" value="Ala_tRNA_synth_A"/>
    <property type="match status" value="1"/>
</dbReference>
<evidence type="ECO:0000256" key="6">
    <source>
        <dbReference type="ARBA" id="ARBA00022741"/>
    </source>
</evidence>
<feature type="binding site" evidence="12">
    <location>
        <position position="602"/>
    </location>
    <ligand>
        <name>Zn(2+)</name>
        <dbReference type="ChEBI" id="CHEBI:29105"/>
    </ligand>
</feature>
<sequence length="908" mass="102309">MNKEEFIDLPFFKENGWIKKTCPVCGRTFWTLNPDRKVCGDQPCEEYGFINKRVGTRPESLTEVRSKFIDFFASRGHTPIKRYPVVARWREDVFLVGASIYDFQPWVTEGLVPPPANPLVISQPSIRLTDLDNVGKTGRHLTGFEMMAHHAFNIGDQRVYWANETVTFAYELFTKVYGIKPEEITFIFDVWSGGGNAGEDYEVMVRGLEVATLVFMHYKTTDTGEFIPMPNRIVDTGYGLERIYWLLTGSYNVYEAVFSGIVEKLRKQAGVSKPPEDLLYSLAVKSGRLDYKNPLEAMETLKLVASEIGLSLDEVRRILAPNEAIYAIADHTRTLTWMIGDGVVPSNSGAGYLARLLIRRSIRLLKMLQLDLPLSEIISWQIKYWKNDFPEYEEIEDEIRDIIDYEEEKFADTLKRGEKVVSDLLSSLKNQGARVVPGDEVLRLYESHGIPPEMLKEKAEAEGLQVDITGFYSKLAELKNRATAEEKKAIQLPVDPATVSNLPPTRTLYYEDEKMHSFEASVVAIVNGKYLVLDQTAFYPEGGGQLADIGQISHSKGTCTVKAAYKVGNVILHECEGQLPEIGEKVHGNIDIERRLNLMRHHTSTHIVLGALRKVLGKHVWQAGAQKTPEYVRFDFTHHKPITPEQARQIELLANQVVMEDRPVKKYLMNRTQAEQRFGFTLYQGGAVPQTTLRVVEIPGWDAEACGGTHCDRTGEIGLIKILGFEKIQDGVVRVIFKAGKPALLHIQETEEKLRNIQEALQASYTEVDTKAKQLARRVEELEKEVKRLREEALKGKPQLAPAATIGDINIYIFHSDDYTPREAATTIAKNLTKSIVLALNTNGNFALKITNDLLDKLDARTIGQNISQALKGKGGGVNDLYQGHITETQNIKEALIQAVKKTLQQQQ</sequence>
<dbReference type="FunFam" id="3.30.980.10:FF:000004">
    <property type="entry name" value="Alanine--tRNA ligase, cytoplasmic"/>
    <property type="match status" value="1"/>
</dbReference>
<dbReference type="InterPro" id="IPR009000">
    <property type="entry name" value="Transl_B-barrel_sf"/>
</dbReference>
<protein>
    <recommendedName>
        <fullName evidence="12">Alanine--tRNA ligase</fullName>
        <ecNumber evidence="12">6.1.1.7</ecNumber>
    </recommendedName>
    <alternativeName>
        <fullName evidence="12">Alanyl-tRNA synthetase</fullName>
        <shortName evidence="12">AlaRS</shortName>
    </alternativeName>
</protein>
<keyword evidence="6 12" id="KW-0547">Nucleotide-binding</keyword>
<dbReference type="NCBIfam" id="TIGR00344">
    <property type="entry name" value="alaS"/>
    <property type="match status" value="1"/>
</dbReference>
<proteinExistence type="inferred from homology"/>
<comment type="function">
    <text evidence="12">Catalyzes the attachment of alanine to tRNA(Ala) in a two-step reaction: alanine is first activated by ATP to form Ala-AMP and then transferred to the acceptor end of tRNA(Ala). Also edits incorrectly charged Ser-tRNA(Ala) and Gly-tRNA(Ala) via its editing domain.</text>
</comment>
<dbReference type="CDD" id="cd00673">
    <property type="entry name" value="AlaRS_core"/>
    <property type="match status" value="1"/>
</dbReference>
<keyword evidence="8 12" id="KW-0067">ATP-binding</keyword>
<keyword evidence="3 12" id="KW-0820">tRNA-binding</keyword>
<gene>
    <name evidence="12" type="primary">alaS</name>
    <name evidence="15" type="ORF">TCARB_1475</name>
</gene>
<dbReference type="NCBIfam" id="TIGR03683">
    <property type="entry name" value="A-tRNA_syn_arch"/>
    <property type="match status" value="1"/>
</dbReference>
<dbReference type="InterPro" id="IPR018164">
    <property type="entry name" value="Ala-tRNA-synth_IIc_N"/>
</dbReference>
<feature type="binding site" evidence="12">
    <location>
        <position position="706"/>
    </location>
    <ligand>
        <name>Zn(2+)</name>
        <dbReference type="ChEBI" id="CHEBI:29105"/>
    </ligand>
</feature>
<comment type="subcellular location">
    <subcellularLocation>
        <location evidence="12">Cytoplasm</location>
    </subcellularLocation>
</comment>
<dbReference type="GO" id="GO:0008270">
    <property type="term" value="F:zinc ion binding"/>
    <property type="evidence" value="ECO:0007669"/>
    <property type="project" value="UniProtKB-UniRule"/>
</dbReference>
<dbReference type="Gene3D" id="3.30.54.20">
    <property type="match status" value="1"/>
</dbReference>
<evidence type="ECO:0000256" key="3">
    <source>
        <dbReference type="ARBA" id="ARBA00022555"/>
    </source>
</evidence>
<dbReference type="PRINTS" id="PR00980">
    <property type="entry name" value="TRNASYNTHALA"/>
</dbReference>
<dbReference type="FunFam" id="3.30.54.20:FF:000004">
    <property type="entry name" value="Alanine--tRNA ligase"/>
    <property type="match status" value="1"/>
</dbReference>
<dbReference type="InterPro" id="IPR002318">
    <property type="entry name" value="Ala-tRNA-lgiase_IIc"/>
</dbReference>
<evidence type="ECO:0000256" key="4">
    <source>
        <dbReference type="ARBA" id="ARBA00022598"/>
    </source>
</evidence>
<dbReference type="InterPro" id="IPR045864">
    <property type="entry name" value="aa-tRNA-synth_II/BPL/LPL"/>
</dbReference>
<keyword evidence="7 12" id="KW-0862">Zinc</keyword>
<feature type="domain" description="Alanyl-transfer RNA synthetases family profile" evidence="14">
    <location>
        <begin position="59"/>
        <end position="749"/>
    </location>
</feature>
<dbReference type="InterPro" id="IPR012947">
    <property type="entry name" value="tRNA_SAD"/>
</dbReference>
<dbReference type="GO" id="GO:0002161">
    <property type="term" value="F:aminoacyl-tRNA deacylase activity"/>
    <property type="evidence" value="ECO:0007669"/>
    <property type="project" value="UniProtKB-ARBA"/>
</dbReference>
<comment type="catalytic activity">
    <reaction evidence="12">
        <text>tRNA(Ala) + L-alanine + ATP = L-alanyl-tRNA(Ala) + AMP + diphosphate</text>
        <dbReference type="Rhea" id="RHEA:12540"/>
        <dbReference type="Rhea" id="RHEA-COMP:9657"/>
        <dbReference type="Rhea" id="RHEA-COMP:9923"/>
        <dbReference type="ChEBI" id="CHEBI:30616"/>
        <dbReference type="ChEBI" id="CHEBI:33019"/>
        <dbReference type="ChEBI" id="CHEBI:57972"/>
        <dbReference type="ChEBI" id="CHEBI:78442"/>
        <dbReference type="ChEBI" id="CHEBI:78497"/>
        <dbReference type="ChEBI" id="CHEBI:456215"/>
        <dbReference type="EC" id="6.1.1.7"/>
    </reaction>
</comment>
<keyword evidence="9 12" id="KW-0694">RNA-binding</keyword>
<dbReference type="GO" id="GO:0000049">
    <property type="term" value="F:tRNA binding"/>
    <property type="evidence" value="ECO:0007669"/>
    <property type="project" value="UniProtKB-KW"/>
</dbReference>
<dbReference type="EMBL" id="CP007493">
    <property type="protein sequence ID" value="AJB42519.1"/>
    <property type="molecule type" value="Genomic_DNA"/>
</dbReference>
<dbReference type="PROSITE" id="PS50860">
    <property type="entry name" value="AA_TRNA_LIGASE_II_ALA"/>
    <property type="match status" value="1"/>
</dbReference>
<organism evidence="15 16">
    <name type="scientific">Thermofilum adornatum 1505</name>
    <dbReference type="NCBI Taxonomy" id="697581"/>
    <lineage>
        <taxon>Archaea</taxon>
        <taxon>Thermoproteota</taxon>
        <taxon>Thermoprotei</taxon>
        <taxon>Thermofilales</taxon>
        <taxon>Thermofilaceae</taxon>
        <taxon>Thermofilum</taxon>
    </lineage>
</organism>
<dbReference type="GeneID" id="25406879"/>
<evidence type="ECO:0000256" key="12">
    <source>
        <dbReference type="HAMAP-Rule" id="MF_00036"/>
    </source>
</evidence>
<dbReference type="Gene3D" id="3.30.930.10">
    <property type="entry name" value="Bira Bifunctional Protein, Domain 2"/>
    <property type="match status" value="1"/>
</dbReference>
<feature type="binding site" evidence="12">
    <location>
        <position position="606"/>
    </location>
    <ligand>
        <name>Zn(2+)</name>
        <dbReference type="ChEBI" id="CHEBI:29105"/>
    </ligand>
</feature>
<dbReference type="EC" id="6.1.1.7" evidence="12"/>
<dbReference type="KEGG" id="tcb:TCARB_1475"/>
<dbReference type="Gene3D" id="3.10.310.40">
    <property type="match status" value="1"/>
</dbReference>
<dbReference type="InterPro" id="IPR018162">
    <property type="entry name" value="Ala-tRNA-ligase_IIc_anticod-bd"/>
</dbReference>
<dbReference type="FunFam" id="3.30.930.10:FF:000056">
    <property type="entry name" value="Alanine--tRNA ligase"/>
    <property type="match status" value="1"/>
</dbReference>
<dbReference type="Proteomes" id="UP000266720">
    <property type="component" value="Chromosome"/>
</dbReference>
<keyword evidence="4 12" id="KW-0436">Ligase</keyword>
<dbReference type="SUPFAM" id="SSF101353">
    <property type="entry name" value="Putative anticodon-binding domain of alanyl-tRNA synthetase (AlaRS)"/>
    <property type="match status" value="1"/>
</dbReference>
<evidence type="ECO:0000256" key="11">
    <source>
        <dbReference type="ARBA" id="ARBA00023146"/>
    </source>
</evidence>
<reference evidence="16" key="1">
    <citation type="book" date="2010" name="EXTREMOPHILES" publisher="0:0-0">
        <title>Complete genome sequences of ten hyperthermophilic archaea reveal their metabolic capabilities and possible ecological roles.</title>
        <editorList>
            <person name="?"/>
        </editorList>
        <authorList>
            <person name="Ravin N.V."/>
            <person name="Mardanov A.V."/>
            <person name="Bonch-Osmolovskaya E.A."/>
            <person name="Skryabin K.G."/>
        </authorList>
    </citation>
    <scope>NUCLEOTIDE SEQUENCE [LARGE SCALE GENOMIC DNA]</scope>
    <source>
        <strain evidence="16">1505</strain>
    </source>
</reference>
<keyword evidence="10 12" id="KW-0648">Protein biosynthesis</keyword>
<evidence type="ECO:0000259" key="14">
    <source>
        <dbReference type="PROSITE" id="PS50860"/>
    </source>
</evidence>
<evidence type="ECO:0000256" key="7">
    <source>
        <dbReference type="ARBA" id="ARBA00022833"/>
    </source>
</evidence>
<evidence type="ECO:0000256" key="2">
    <source>
        <dbReference type="ARBA" id="ARBA00022490"/>
    </source>
</evidence>
<evidence type="ECO:0000313" key="16">
    <source>
        <dbReference type="Proteomes" id="UP000266720"/>
    </source>
</evidence>
<dbReference type="PANTHER" id="PTHR11777:SF9">
    <property type="entry name" value="ALANINE--TRNA LIGASE, CYTOPLASMIC"/>
    <property type="match status" value="1"/>
</dbReference>